<dbReference type="GeneID" id="19300343"/>
<evidence type="ECO:0000313" key="1">
    <source>
        <dbReference type="EMBL" id="EPQ52629.1"/>
    </source>
</evidence>
<organism evidence="1 2">
    <name type="scientific">Gloeophyllum trabeum (strain ATCC 11539 / FP-39264 / Madison 617)</name>
    <name type="common">Brown rot fungus</name>
    <dbReference type="NCBI Taxonomy" id="670483"/>
    <lineage>
        <taxon>Eukaryota</taxon>
        <taxon>Fungi</taxon>
        <taxon>Dikarya</taxon>
        <taxon>Basidiomycota</taxon>
        <taxon>Agaricomycotina</taxon>
        <taxon>Agaricomycetes</taxon>
        <taxon>Gloeophyllales</taxon>
        <taxon>Gloeophyllaceae</taxon>
        <taxon>Gloeophyllum</taxon>
    </lineage>
</organism>
<dbReference type="GO" id="GO:0007166">
    <property type="term" value="P:cell surface receptor signaling pathway"/>
    <property type="evidence" value="ECO:0007669"/>
    <property type="project" value="InterPro"/>
</dbReference>
<name>S7RJ30_GLOTA</name>
<dbReference type="RefSeq" id="XP_007868919.1">
    <property type="nucleotide sequence ID" value="XM_007870728.1"/>
</dbReference>
<accession>S7RJ30</accession>
<protein>
    <submittedName>
        <fullName evidence="1">Uncharacterized protein</fullName>
    </submittedName>
</protein>
<evidence type="ECO:0000313" key="2">
    <source>
        <dbReference type="Proteomes" id="UP000030669"/>
    </source>
</evidence>
<dbReference type="InterPro" id="IPR059179">
    <property type="entry name" value="MLKL-like_MCAfunc"/>
</dbReference>
<gene>
    <name evidence="1" type="ORF">GLOTRDRAFT_117411</name>
</gene>
<dbReference type="InterPro" id="IPR036537">
    <property type="entry name" value="Adaptor_Cbl_N_dom_sf"/>
</dbReference>
<dbReference type="CDD" id="cd21037">
    <property type="entry name" value="MLKL_NTD"/>
    <property type="match status" value="1"/>
</dbReference>
<reference evidence="1 2" key="1">
    <citation type="journal article" date="2012" name="Science">
        <title>The Paleozoic origin of enzymatic lignin decomposition reconstructed from 31 fungal genomes.</title>
        <authorList>
            <person name="Floudas D."/>
            <person name="Binder M."/>
            <person name="Riley R."/>
            <person name="Barry K."/>
            <person name="Blanchette R.A."/>
            <person name="Henrissat B."/>
            <person name="Martinez A.T."/>
            <person name="Otillar R."/>
            <person name="Spatafora J.W."/>
            <person name="Yadav J.S."/>
            <person name="Aerts A."/>
            <person name="Benoit I."/>
            <person name="Boyd A."/>
            <person name="Carlson A."/>
            <person name="Copeland A."/>
            <person name="Coutinho P.M."/>
            <person name="de Vries R.P."/>
            <person name="Ferreira P."/>
            <person name="Findley K."/>
            <person name="Foster B."/>
            <person name="Gaskell J."/>
            <person name="Glotzer D."/>
            <person name="Gorecki P."/>
            <person name="Heitman J."/>
            <person name="Hesse C."/>
            <person name="Hori C."/>
            <person name="Igarashi K."/>
            <person name="Jurgens J.A."/>
            <person name="Kallen N."/>
            <person name="Kersten P."/>
            <person name="Kohler A."/>
            <person name="Kuees U."/>
            <person name="Kumar T.K.A."/>
            <person name="Kuo A."/>
            <person name="LaButti K."/>
            <person name="Larrondo L.F."/>
            <person name="Lindquist E."/>
            <person name="Ling A."/>
            <person name="Lombard V."/>
            <person name="Lucas S."/>
            <person name="Lundell T."/>
            <person name="Martin R."/>
            <person name="McLaughlin D.J."/>
            <person name="Morgenstern I."/>
            <person name="Morin E."/>
            <person name="Murat C."/>
            <person name="Nagy L.G."/>
            <person name="Nolan M."/>
            <person name="Ohm R.A."/>
            <person name="Patyshakuliyeva A."/>
            <person name="Rokas A."/>
            <person name="Ruiz-Duenas F.J."/>
            <person name="Sabat G."/>
            <person name="Salamov A."/>
            <person name="Samejima M."/>
            <person name="Schmutz J."/>
            <person name="Slot J.C."/>
            <person name="St John F."/>
            <person name="Stenlid J."/>
            <person name="Sun H."/>
            <person name="Sun S."/>
            <person name="Syed K."/>
            <person name="Tsang A."/>
            <person name="Wiebenga A."/>
            <person name="Young D."/>
            <person name="Pisabarro A."/>
            <person name="Eastwood D.C."/>
            <person name="Martin F."/>
            <person name="Cullen D."/>
            <person name="Grigoriev I.V."/>
            <person name="Hibbett D.S."/>
        </authorList>
    </citation>
    <scope>NUCLEOTIDE SEQUENCE [LARGE SCALE GENOMIC DNA]</scope>
    <source>
        <strain evidence="1 2">ATCC 11539</strain>
    </source>
</reference>
<dbReference type="Proteomes" id="UP000030669">
    <property type="component" value="Unassembled WGS sequence"/>
</dbReference>
<dbReference type="EMBL" id="KB469307">
    <property type="protein sequence ID" value="EPQ52629.1"/>
    <property type="molecule type" value="Genomic_DNA"/>
</dbReference>
<dbReference type="HOGENOM" id="CLU_1124650_0_0_1"/>
<dbReference type="Gene3D" id="1.20.930.20">
    <property type="entry name" value="Adaptor protein Cbl, N-terminal domain"/>
    <property type="match status" value="1"/>
</dbReference>
<sequence>MFQPPARKKKRKPFMGRSTATLEHAQLATTTLAILADDALSVPGLKAVCGIANQIISLAQNARTNKEECQMLAQGTRQVIEVLLSATSGCSEDSVSHRFKIGVERLSDEMEEIRRCMVEIGSRSLFKGMIKLESDRARIGECREKLSQAQMKFLVYAQIVQHTGRQSGDVNPVRHAGVDTGFTDPRLYEQNGEEQEKAGESAVQKPTILQGDGRNSWFAAEIYAPATQGWPRVKIDAHIGVVCIFLS</sequence>
<keyword evidence="2" id="KW-1185">Reference proteome</keyword>
<dbReference type="OrthoDB" id="3026621at2759"/>
<proteinExistence type="predicted"/>
<dbReference type="AlphaFoldDB" id="S7RJ30"/>
<dbReference type="KEGG" id="gtr:GLOTRDRAFT_117411"/>